<dbReference type="Proteomes" id="UP000694545">
    <property type="component" value="Unplaced"/>
</dbReference>
<dbReference type="Pfam" id="PF00520">
    <property type="entry name" value="Ion_trans"/>
    <property type="match status" value="1"/>
</dbReference>
<dbReference type="FunFam" id="3.30.710.10:FF:000053">
    <property type="entry name" value="potassium voltage-gated channel subfamily A member 4"/>
    <property type="match status" value="1"/>
</dbReference>
<dbReference type="AlphaFoldDB" id="A0A8D2IUK2"/>
<protein>
    <recommendedName>
        <fullName evidence="15">BTB domain-containing protein</fullName>
    </recommendedName>
</protein>
<evidence type="ECO:0000256" key="4">
    <source>
        <dbReference type="ARBA" id="ARBA00022692"/>
    </source>
</evidence>
<dbReference type="InterPro" id="IPR028325">
    <property type="entry name" value="VG_K_chnl"/>
</dbReference>
<name>A0A8D2IUK2_VARKO</name>
<keyword evidence="8 14" id="KW-1133">Transmembrane helix</keyword>
<dbReference type="InterPro" id="IPR011333">
    <property type="entry name" value="SKP1/BTB/POZ_sf"/>
</dbReference>
<feature type="domain" description="BTB" evidence="15">
    <location>
        <begin position="61"/>
        <end position="161"/>
    </location>
</feature>
<dbReference type="SUPFAM" id="SSF81324">
    <property type="entry name" value="Voltage-gated potassium channels"/>
    <property type="match status" value="1"/>
</dbReference>
<evidence type="ECO:0000256" key="11">
    <source>
        <dbReference type="ARBA" id="ARBA00023180"/>
    </source>
</evidence>
<dbReference type="Pfam" id="PF02214">
    <property type="entry name" value="BTB_2"/>
    <property type="match status" value="1"/>
</dbReference>
<reference evidence="16" key="2">
    <citation type="submission" date="2025-09" db="UniProtKB">
        <authorList>
            <consortium name="Ensembl"/>
        </authorList>
    </citation>
    <scope>IDENTIFICATION</scope>
</reference>
<keyword evidence="7" id="KW-0630">Potassium</keyword>
<evidence type="ECO:0000256" key="12">
    <source>
        <dbReference type="ARBA" id="ARBA00023303"/>
    </source>
</evidence>
<keyword evidence="5" id="KW-0631">Potassium channel</keyword>
<evidence type="ECO:0000313" key="17">
    <source>
        <dbReference type="Proteomes" id="UP000694545"/>
    </source>
</evidence>
<feature type="transmembrane region" description="Helical" evidence="14">
    <location>
        <begin position="338"/>
        <end position="359"/>
    </location>
</feature>
<dbReference type="PRINTS" id="PR01496">
    <property type="entry name" value="SHAKERCHANEL"/>
</dbReference>
<evidence type="ECO:0000256" key="13">
    <source>
        <dbReference type="SAM" id="MobiDB-lite"/>
    </source>
</evidence>
<dbReference type="InterPro" id="IPR003131">
    <property type="entry name" value="T1-type_BTB"/>
</dbReference>
<feature type="transmembrane region" description="Helical" evidence="14">
    <location>
        <begin position="192"/>
        <end position="214"/>
    </location>
</feature>
<evidence type="ECO:0000256" key="2">
    <source>
        <dbReference type="ARBA" id="ARBA00022448"/>
    </source>
</evidence>
<evidence type="ECO:0000256" key="6">
    <source>
        <dbReference type="ARBA" id="ARBA00022882"/>
    </source>
</evidence>
<dbReference type="GO" id="GO:0051260">
    <property type="term" value="P:protein homooligomerization"/>
    <property type="evidence" value="ECO:0007669"/>
    <property type="project" value="InterPro"/>
</dbReference>
<feature type="transmembrane region" description="Helical" evidence="14">
    <location>
        <begin position="234"/>
        <end position="255"/>
    </location>
</feature>
<dbReference type="Ensembl" id="ENSVKKT00000002640.1">
    <property type="protein sequence ID" value="ENSVKKP00000002566.1"/>
    <property type="gene ID" value="ENSVKKG00000002040.1"/>
</dbReference>
<dbReference type="Gene3D" id="1.10.287.70">
    <property type="match status" value="1"/>
</dbReference>
<dbReference type="GO" id="GO:0005251">
    <property type="term" value="F:delayed rectifier potassium channel activity"/>
    <property type="evidence" value="ECO:0007669"/>
    <property type="project" value="TreeGrafter"/>
</dbReference>
<dbReference type="PRINTS" id="PR01491">
    <property type="entry name" value="KVCHANNEL"/>
</dbReference>
<evidence type="ECO:0000256" key="14">
    <source>
        <dbReference type="SAM" id="Phobius"/>
    </source>
</evidence>
<dbReference type="FunFam" id="1.20.120.350:FF:000028">
    <property type="entry name" value="Potassium voltage-gated channel subfamily a member"/>
    <property type="match status" value="1"/>
</dbReference>
<keyword evidence="12" id="KW-0407">Ion channel</keyword>
<evidence type="ECO:0000256" key="8">
    <source>
        <dbReference type="ARBA" id="ARBA00022989"/>
    </source>
</evidence>
<feature type="transmembrane region" description="Helical" evidence="14">
    <location>
        <begin position="371"/>
        <end position="388"/>
    </location>
</feature>
<evidence type="ECO:0000256" key="9">
    <source>
        <dbReference type="ARBA" id="ARBA00023065"/>
    </source>
</evidence>
<keyword evidence="3" id="KW-0633">Potassium transport</keyword>
<keyword evidence="2" id="KW-0813">Transport</keyword>
<feature type="transmembrane region" description="Helical" evidence="14">
    <location>
        <begin position="267"/>
        <end position="285"/>
    </location>
</feature>
<dbReference type="InterPro" id="IPR003968">
    <property type="entry name" value="K_chnl_volt-dep_Kv"/>
</dbReference>
<feature type="transmembrane region" description="Helical" evidence="14">
    <location>
        <begin position="400"/>
        <end position="420"/>
    </location>
</feature>
<evidence type="ECO:0000256" key="7">
    <source>
        <dbReference type="ARBA" id="ARBA00022958"/>
    </source>
</evidence>
<dbReference type="GO" id="GO:0008076">
    <property type="term" value="C:voltage-gated potassium channel complex"/>
    <property type="evidence" value="ECO:0007669"/>
    <property type="project" value="InterPro"/>
</dbReference>
<dbReference type="InterPro" id="IPR027359">
    <property type="entry name" value="Volt_channel_dom_sf"/>
</dbReference>
<keyword evidence="6" id="KW-0851">Voltage-gated channel</keyword>
<dbReference type="InterPro" id="IPR003972">
    <property type="entry name" value="K_chnl_volt-dep_Kv1"/>
</dbReference>
<dbReference type="SMART" id="SM00225">
    <property type="entry name" value="BTB"/>
    <property type="match status" value="1"/>
</dbReference>
<dbReference type="GO" id="GO:0001508">
    <property type="term" value="P:action potential"/>
    <property type="evidence" value="ECO:0007669"/>
    <property type="project" value="TreeGrafter"/>
</dbReference>
<dbReference type="Gene3D" id="1.20.120.350">
    <property type="entry name" value="Voltage-gated potassium channels. Chain C"/>
    <property type="match status" value="1"/>
</dbReference>
<keyword evidence="10 14" id="KW-0472">Membrane</keyword>
<evidence type="ECO:0000256" key="3">
    <source>
        <dbReference type="ARBA" id="ARBA00022538"/>
    </source>
</evidence>
<keyword evidence="11" id="KW-0325">Glycoprotein</keyword>
<dbReference type="PRINTS" id="PR00169">
    <property type="entry name" value="KCHANNEL"/>
</dbReference>
<proteinExistence type="predicted"/>
<dbReference type="InterPro" id="IPR000210">
    <property type="entry name" value="BTB/POZ_dom"/>
</dbReference>
<feature type="region of interest" description="Disordered" evidence="13">
    <location>
        <begin position="536"/>
        <end position="558"/>
    </location>
</feature>
<evidence type="ECO:0000256" key="1">
    <source>
        <dbReference type="ARBA" id="ARBA00004141"/>
    </source>
</evidence>
<keyword evidence="4 14" id="KW-0812">Transmembrane</keyword>
<evidence type="ECO:0000259" key="15">
    <source>
        <dbReference type="SMART" id="SM00225"/>
    </source>
</evidence>
<evidence type="ECO:0000256" key="5">
    <source>
        <dbReference type="ARBA" id="ARBA00022826"/>
    </source>
</evidence>
<dbReference type="FunFam" id="1.10.287.70:FF:000002">
    <property type="entry name" value="Potassium voltage-gated channel subfamily a member"/>
    <property type="match status" value="1"/>
</dbReference>
<evidence type="ECO:0000313" key="16">
    <source>
        <dbReference type="Ensembl" id="ENSVKKP00000002566.1"/>
    </source>
</evidence>
<dbReference type="OMA" id="MPFDDPF"/>
<keyword evidence="9" id="KW-0406">Ion transport</keyword>
<comment type="subcellular location">
    <subcellularLocation>
        <location evidence="1">Membrane</location>
        <topology evidence="1">Multi-pass membrane protein</topology>
    </subcellularLocation>
</comment>
<keyword evidence="17" id="KW-1185">Reference proteome</keyword>
<dbReference type="PANTHER" id="PTHR11537">
    <property type="entry name" value="VOLTAGE-GATED POTASSIUM CHANNEL"/>
    <property type="match status" value="1"/>
</dbReference>
<dbReference type="InterPro" id="IPR005821">
    <property type="entry name" value="Ion_trans_dom"/>
</dbReference>
<dbReference type="PANTHER" id="PTHR11537:SF155">
    <property type="entry name" value="POTASSIUM VOLTAGE-GATED CHANNEL SUBFAMILY A MEMBER 7"/>
    <property type="match status" value="1"/>
</dbReference>
<dbReference type="SUPFAM" id="SSF54695">
    <property type="entry name" value="POZ domain"/>
    <property type="match status" value="1"/>
</dbReference>
<organism evidence="16 17">
    <name type="scientific">Varanus komodoensis</name>
    <name type="common">Komodo dragon</name>
    <dbReference type="NCBI Taxonomy" id="61221"/>
    <lineage>
        <taxon>Eukaryota</taxon>
        <taxon>Metazoa</taxon>
        <taxon>Chordata</taxon>
        <taxon>Craniata</taxon>
        <taxon>Vertebrata</taxon>
        <taxon>Euteleostomi</taxon>
        <taxon>Lepidosauria</taxon>
        <taxon>Squamata</taxon>
        <taxon>Bifurcata</taxon>
        <taxon>Unidentata</taxon>
        <taxon>Episquamata</taxon>
        <taxon>Toxicofera</taxon>
        <taxon>Anguimorpha</taxon>
        <taxon>Paleoanguimorpha</taxon>
        <taxon>Varanoidea</taxon>
        <taxon>Varanidae</taxon>
        <taxon>Varanus</taxon>
    </lineage>
</organism>
<accession>A0A8D2IUK2</accession>
<evidence type="ECO:0000256" key="10">
    <source>
        <dbReference type="ARBA" id="ARBA00023136"/>
    </source>
</evidence>
<sequence>MSPPFQLFIALPSSSQSTAGIAFRHGLGAGLGFWQEGQESVPSWGNLIPLGLGKVFTGRNLGLVINVSGLRFETQVKTLRQFPDTLLGDPRRRLHYYDPMRNEYFFDRNRPCFDSILYYYQSGGRLRRPTNVPIDVFLEELKFYQLGEEALSKFRDDEGFIKEEVPAMPDSEFLKQIWLLFEHPETSQAARIIAIISVLVILISIVIFCLETLPEFRDERDISLPVSHEQAQDPFFIVETICICWFSFEFLVRFMASPSKPAFFKNIMNIIDFVAIIPYFVALGTEFARQRGVGQPAMSLAILRVIRLVRVFRIFKLSRHSKGLQILGQTLKASMRELGLLIFFLFIGVILFSSAVYFAEADHDDTNFSSIPAAFWWAVVTMTTVGYGDMYPETVGGKIVGSLCAIAGVLTISLPVPVIVSNFSYFYHRETEGEEQSQYTHITTCPYTPPPSPAPAAIREKAHLREKHQGDFALTQPNSEFQSRKSASSLFLLLPSLPGHPPPFCDSKSPWHEDAFMKSQQCVLGLHLLERAMEHTPSNQAPNSKMGINKGTQSTRCF</sequence>
<reference evidence="16" key="1">
    <citation type="submission" date="2025-08" db="UniProtKB">
        <authorList>
            <consortium name="Ensembl"/>
        </authorList>
    </citation>
    <scope>IDENTIFICATION</scope>
</reference>
<dbReference type="Gene3D" id="3.30.710.10">
    <property type="entry name" value="Potassium Channel Kv1.1, Chain A"/>
    <property type="match status" value="1"/>
</dbReference>